<keyword evidence="8" id="KW-1185">Reference proteome</keyword>
<keyword evidence="5" id="KW-0508">mRNA splicing</keyword>
<dbReference type="Proteomes" id="UP000005239">
    <property type="component" value="Unassembled WGS sequence"/>
</dbReference>
<dbReference type="EC" id="3.6.4.13" evidence="1"/>
<evidence type="ECO:0000313" key="7">
    <source>
        <dbReference type="EnsemblMetazoa" id="PPA21571.1"/>
    </source>
</evidence>
<dbReference type="GO" id="GO:0008380">
    <property type="term" value="P:RNA splicing"/>
    <property type="evidence" value="ECO:0007669"/>
    <property type="project" value="UniProtKB-KW"/>
</dbReference>
<keyword evidence="3" id="KW-0378">Hydrolase</keyword>
<dbReference type="SUPFAM" id="SSF52540">
    <property type="entry name" value="P-loop containing nucleoside triphosphate hydrolases"/>
    <property type="match status" value="1"/>
</dbReference>
<reference evidence="8" key="1">
    <citation type="journal article" date="2008" name="Nat. Genet.">
        <title>The Pristionchus pacificus genome provides a unique perspective on nematode lifestyle and parasitism.</title>
        <authorList>
            <person name="Dieterich C."/>
            <person name="Clifton S.W."/>
            <person name="Schuster L.N."/>
            <person name="Chinwalla A."/>
            <person name="Delehaunty K."/>
            <person name="Dinkelacker I."/>
            <person name="Fulton L."/>
            <person name="Fulton R."/>
            <person name="Godfrey J."/>
            <person name="Minx P."/>
            <person name="Mitreva M."/>
            <person name="Roeseler W."/>
            <person name="Tian H."/>
            <person name="Witte H."/>
            <person name="Yang S.P."/>
            <person name="Wilson R.K."/>
            <person name="Sommer R.J."/>
        </authorList>
    </citation>
    <scope>NUCLEOTIDE SEQUENCE [LARGE SCALE GENOMIC DNA]</scope>
    <source>
        <strain evidence="8">PS312</strain>
    </source>
</reference>
<dbReference type="GO" id="GO:0003724">
    <property type="term" value="F:RNA helicase activity"/>
    <property type="evidence" value="ECO:0007669"/>
    <property type="project" value="UniProtKB-EC"/>
</dbReference>
<dbReference type="FunFam" id="3.40.50.300:FF:001922">
    <property type="entry name" value="DEAH (Asp-Glu-Ala-His) box polypeptide 29"/>
    <property type="match status" value="1"/>
</dbReference>
<comment type="catalytic activity">
    <reaction evidence="6">
        <text>ATP + H2O = ADP + phosphate + H(+)</text>
        <dbReference type="Rhea" id="RHEA:13065"/>
        <dbReference type="ChEBI" id="CHEBI:15377"/>
        <dbReference type="ChEBI" id="CHEBI:15378"/>
        <dbReference type="ChEBI" id="CHEBI:30616"/>
        <dbReference type="ChEBI" id="CHEBI:43474"/>
        <dbReference type="ChEBI" id="CHEBI:456216"/>
        <dbReference type="EC" id="3.6.4.13"/>
    </reaction>
</comment>
<dbReference type="OrthoDB" id="10253254at2759"/>
<dbReference type="AlphaFoldDB" id="A0A2A6C4D0"/>
<evidence type="ECO:0000256" key="4">
    <source>
        <dbReference type="ARBA" id="ARBA00022806"/>
    </source>
</evidence>
<dbReference type="PANTHER" id="PTHR18934">
    <property type="entry name" value="ATP-DEPENDENT RNA HELICASE"/>
    <property type="match status" value="1"/>
</dbReference>
<evidence type="ECO:0000256" key="3">
    <source>
        <dbReference type="ARBA" id="ARBA00022801"/>
    </source>
</evidence>
<sequence length="204" mass="23379">MPHKMDVELGKEVGFTTRHEERGGSVLKFCTDGWLLREMEKDQLLNDYGVIIVDGVHERTLHIDVLLGKLKALFHQRKDLKIIVIGEDLGTHKFMLFFDRHYLISTLPRVETPPTIVHAPHQCLLPVESAIETICGLKDKEGNILVLLATSDDVDKACKEIGRRMDELVCVRLYPGVTLEELVLTRSIERSELECGINHKRRRY</sequence>
<accession>A0A8R1UFI1</accession>
<protein>
    <recommendedName>
        <fullName evidence="1">RNA helicase</fullName>
        <ecNumber evidence="1">3.6.4.13</ecNumber>
    </recommendedName>
</protein>
<keyword evidence="2" id="KW-0507">mRNA processing</keyword>
<dbReference type="CDD" id="cd17917">
    <property type="entry name" value="DEXHc_RHA-like"/>
    <property type="match status" value="1"/>
</dbReference>
<dbReference type="GO" id="GO:0006397">
    <property type="term" value="P:mRNA processing"/>
    <property type="evidence" value="ECO:0007669"/>
    <property type="project" value="UniProtKB-KW"/>
</dbReference>
<keyword evidence="4" id="KW-0347">Helicase</keyword>
<dbReference type="PANTHER" id="PTHR18934:SF109">
    <property type="entry name" value="ATP-DEPENDENT RNA HELICASE DHX15 HOMOLOG"/>
    <property type="match status" value="1"/>
</dbReference>
<accession>A0A2A6C4D0</accession>
<dbReference type="InterPro" id="IPR027417">
    <property type="entry name" value="P-loop_NTPase"/>
</dbReference>
<dbReference type="GO" id="GO:0016787">
    <property type="term" value="F:hydrolase activity"/>
    <property type="evidence" value="ECO:0007669"/>
    <property type="project" value="UniProtKB-KW"/>
</dbReference>
<proteinExistence type="predicted"/>
<keyword evidence="4" id="KW-0547">Nucleotide-binding</keyword>
<evidence type="ECO:0000256" key="6">
    <source>
        <dbReference type="ARBA" id="ARBA00047984"/>
    </source>
</evidence>
<dbReference type="EnsemblMetazoa" id="PPA21571.1">
    <property type="protein sequence ID" value="PPA21571.1"/>
    <property type="gene ID" value="WBGene00111125"/>
</dbReference>
<evidence type="ECO:0000256" key="1">
    <source>
        <dbReference type="ARBA" id="ARBA00012552"/>
    </source>
</evidence>
<organism evidence="7 8">
    <name type="scientific">Pristionchus pacificus</name>
    <name type="common">Parasitic nematode worm</name>
    <dbReference type="NCBI Taxonomy" id="54126"/>
    <lineage>
        <taxon>Eukaryota</taxon>
        <taxon>Metazoa</taxon>
        <taxon>Ecdysozoa</taxon>
        <taxon>Nematoda</taxon>
        <taxon>Chromadorea</taxon>
        <taxon>Rhabditida</taxon>
        <taxon>Rhabditina</taxon>
        <taxon>Diplogasteromorpha</taxon>
        <taxon>Diplogasteroidea</taxon>
        <taxon>Neodiplogasteridae</taxon>
        <taxon>Pristionchus</taxon>
    </lineage>
</organism>
<gene>
    <name evidence="7" type="primary">WBGene00111125</name>
</gene>
<name>A0A2A6C4D0_PRIPA</name>
<keyword evidence="4" id="KW-0067">ATP-binding</keyword>
<dbReference type="Gene3D" id="3.40.50.300">
    <property type="entry name" value="P-loop containing nucleotide triphosphate hydrolases"/>
    <property type="match status" value="1"/>
</dbReference>
<evidence type="ECO:0000313" key="8">
    <source>
        <dbReference type="Proteomes" id="UP000005239"/>
    </source>
</evidence>
<reference evidence="7" key="2">
    <citation type="submission" date="2022-06" db="UniProtKB">
        <authorList>
            <consortium name="EnsemblMetazoa"/>
        </authorList>
    </citation>
    <scope>IDENTIFICATION</scope>
    <source>
        <strain evidence="7">PS312</strain>
    </source>
</reference>
<evidence type="ECO:0000256" key="5">
    <source>
        <dbReference type="ARBA" id="ARBA00023187"/>
    </source>
</evidence>
<evidence type="ECO:0000256" key="2">
    <source>
        <dbReference type="ARBA" id="ARBA00022664"/>
    </source>
</evidence>